<dbReference type="EMBL" id="CP009268">
    <property type="protein sequence ID" value="AJA50716.1"/>
    <property type="molecule type" value="Genomic_DNA"/>
</dbReference>
<evidence type="ECO:0000256" key="2">
    <source>
        <dbReference type="ARBA" id="ARBA00023052"/>
    </source>
</evidence>
<dbReference type="InterPro" id="IPR029035">
    <property type="entry name" value="DHS-like_NAD/FAD-binding_dom"/>
</dbReference>
<dbReference type="SUPFAM" id="SSF52467">
    <property type="entry name" value="DHS-like NAD/FAD-binding domain"/>
    <property type="match status" value="1"/>
</dbReference>
<dbReference type="GeneID" id="93072850"/>
<feature type="domain" description="Thiamine pyrophosphate enzyme central" evidence="4">
    <location>
        <begin position="197"/>
        <end position="328"/>
    </location>
</feature>
<dbReference type="GO" id="GO:0000287">
    <property type="term" value="F:magnesium ion binding"/>
    <property type="evidence" value="ECO:0007669"/>
    <property type="project" value="InterPro"/>
</dbReference>
<dbReference type="eggNOG" id="COG0028">
    <property type="taxonomic scope" value="Bacteria"/>
</dbReference>
<dbReference type="NCBIfam" id="NF006378">
    <property type="entry name" value="PRK08617.1"/>
    <property type="match status" value="1"/>
</dbReference>
<dbReference type="PROSITE" id="PS00187">
    <property type="entry name" value="TPP_ENZYMES"/>
    <property type="match status" value="1"/>
</dbReference>
<dbReference type="GO" id="GO:0009099">
    <property type="term" value="P:L-valine biosynthetic process"/>
    <property type="evidence" value="ECO:0007669"/>
    <property type="project" value="TreeGrafter"/>
</dbReference>
<dbReference type="PANTHER" id="PTHR18968">
    <property type="entry name" value="THIAMINE PYROPHOSPHATE ENZYMES"/>
    <property type="match status" value="1"/>
</dbReference>
<dbReference type="FunFam" id="3.40.50.970:FF:000007">
    <property type="entry name" value="Acetolactate synthase"/>
    <property type="match status" value="1"/>
</dbReference>
<dbReference type="InterPro" id="IPR011766">
    <property type="entry name" value="TPP_enzyme_TPP-bd"/>
</dbReference>
<name>A0A0H3J487_CLOPA</name>
<feature type="domain" description="Thiamine pyrophosphate enzyme TPP-binding" evidence="5">
    <location>
        <begin position="388"/>
        <end position="534"/>
    </location>
</feature>
<keyword evidence="2 3" id="KW-0786">Thiamine pyrophosphate</keyword>
<evidence type="ECO:0000259" key="4">
    <source>
        <dbReference type="Pfam" id="PF00205"/>
    </source>
</evidence>
<dbReference type="PATRIC" id="fig|1262449.3.peg.529"/>
<dbReference type="InterPro" id="IPR012001">
    <property type="entry name" value="Thiamin_PyroP_enz_TPP-bd_dom"/>
</dbReference>
<comment type="similarity">
    <text evidence="1 3">Belongs to the TPP enzyme family.</text>
</comment>
<dbReference type="Proteomes" id="UP000028042">
    <property type="component" value="Unassembled WGS sequence"/>
</dbReference>
<reference evidence="8" key="2">
    <citation type="submission" date="2015-10" db="EMBL/GenBank/DDBJ databases">
        <title>Improved Draft Genome Sequence of Clostridium pasteurianum Strain ATCC 6013 (DSM 525) Using a Hybrid Next-Generation Sequencing Approach.</title>
        <authorList>
            <person name="Pyne M.E."/>
            <person name="Utturkar S.M."/>
            <person name="Brown S.D."/>
            <person name="Moo-Young M."/>
            <person name="Chung D.A."/>
            <person name="Chou P.C."/>
        </authorList>
    </citation>
    <scope>NUCLEOTIDE SEQUENCE</scope>
    <source>
        <strain evidence="8">ATCC 6013</strain>
    </source>
</reference>
<dbReference type="SUPFAM" id="SSF52518">
    <property type="entry name" value="Thiamin diphosphate-binding fold (THDP-binding)"/>
    <property type="match status" value="2"/>
</dbReference>
<dbReference type="GO" id="GO:0009097">
    <property type="term" value="P:isoleucine biosynthetic process"/>
    <property type="evidence" value="ECO:0007669"/>
    <property type="project" value="TreeGrafter"/>
</dbReference>
<dbReference type="GO" id="GO:0050660">
    <property type="term" value="F:flavin adenine dinucleotide binding"/>
    <property type="evidence" value="ECO:0007669"/>
    <property type="project" value="TreeGrafter"/>
</dbReference>
<dbReference type="KEGG" id="cpae:CPAST_c06280"/>
<feature type="domain" description="Thiamine pyrophosphate enzyme N-terminal TPP-binding" evidence="6">
    <location>
        <begin position="11"/>
        <end position="118"/>
    </location>
</feature>
<protein>
    <submittedName>
        <fullName evidence="7">Acetolactate synthase</fullName>
        <ecNumber evidence="7">2.2.1.6</ecNumber>
    </submittedName>
</protein>
<reference evidence="8 9" key="3">
    <citation type="journal article" name="Genome Announc.">
        <title>Improved Draft Genome Sequence of Clostridium pasteurianum Strain ATCC 6013 (DSM 525) Using a Hybrid Next-Generation Sequencing Approach.</title>
        <authorList>
            <person name="Pyne M.E."/>
            <person name="Utturkar S."/>
            <person name="Brown S.D."/>
            <person name="Moo-Young M."/>
            <person name="Chung D.A."/>
            <person name="Chou C.P."/>
        </authorList>
    </citation>
    <scope>NUCLEOTIDE SEQUENCE [LARGE SCALE GENOMIC DNA]</scope>
    <source>
        <strain evidence="8 9">ATCC 6013</strain>
    </source>
</reference>
<evidence type="ECO:0000259" key="5">
    <source>
        <dbReference type="Pfam" id="PF02775"/>
    </source>
</evidence>
<dbReference type="InterPro" id="IPR029061">
    <property type="entry name" value="THDP-binding"/>
</dbReference>
<dbReference type="Gene3D" id="3.40.50.1220">
    <property type="entry name" value="TPP-binding domain"/>
    <property type="match status" value="1"/>
</dbReference>
<evidence type="ECO:0000313" key="7">
    <source>
        <dbReference type="EMBL" id="AJA50716.1"/>
    </source>
</evidence>
<dbReference type="CDD" id="cd07035">
    <property type="entry name" value="TPP_PYR_POX_like"/>
    <property type="match status" value="1"/>
</dbReference>
<dbReference type="Gene3D" id="3.40.50.970">
    <property type="match status" value="2"/>
</dbReference>
<dbReference type="Pfam" id="PF00205">
    <property type="entry name" value="TPP_enzyme_M"/>
    <property type="match status" value="1"/>
</dbReference>
<dbReference type="CDD" id="cd02010">
    <property type="entry name" value="TPP_ALS"/>
    <property type="match status" value="1"/>
</dbReference>
<proteinExistence type="inferred from homology"/>
<dbReference type="PANTHER" id="PTHR18968:SF129">
    <property type="entry name" value="ACETOLACTATE SYNTHASE"/>
    <property type="match status" value="1"/>
</dbReference>
<dbReference type="Proteomes" id="UP000030905">
    <property type="component" value="Chromosome"/>
</dbReference>
<dbReference type="NCBIfam" id="NF006187">
    <property type="entry name" value="PRK08322.1"/>
    <property type="match status" value="1"/>
</dbReference>
<dbReference type="Pfam" id="PF02775">
    <property type="entry name" value="TPP_enzyme_C"/>
    <property type="match status" value="1"/>
</dbReference>
<dbReference type="KEGG" id="cpat:CLPA_c06280"/>
<dbReference type="GO" id="GO:0030976">
    <property type="term" value="F:thiamine pyrophosphate binding"/>
    <property type="evidence" value="ECO:0007669"/>
    <property type="project" value="InterPro"/>
</dbReference>
<gene>
    <name evidence="7" type="primary">alsS</name>
    <name evidence="7" type="ORF">CLPA_c06280</name>
    <name evidence="8" type="ORF">CP6013_02521</name>
</gene>
<dbReference type="AlphaFoldDB" id="A0A0H3J487"/>
<keyword evidence="7" id="KW-0808">Transferase</keyword>
<sequence>MGENKKEVNLNTAQMLVKCLEAEGVKYIFGIPGEENLEVMNAIADSSIEFITTRHEQGAAFMADVYGRLTGNAGVCLSTLGPGATNLVTGVADADSDGAPVVAITGQVGTERMHITSHQFLDLCKMFEPITKRSKQIVRPDTVSEIVRIAFKYAESEKPGACHIDLPVNIAKMPVSACEKPLEKKTQPVELANLTSIEEAAGEIFQAENPVILAGCSAIRNKAAHAVTDFANKLKIPVINTMMAKGIIPFDNKYSMWTIGIPQKDYVNEIIEESDLVIAIGYDIVEYAPAKWNKNGKSKIIHIDTRPAHINKLYQPAVEIVGEISDSLYDIMRRTSRKVEPVRAIEIKEKMFAEHESYAEDNSFPMKPQKILNDVRKVMGEDDIVISDVGAHKMWIARHYNCYKPNTCIISNGFATMGIGVPGAIAAKLINPDKKVLAIVGDGGFMMNNQELETALRIGTAIVVLIFNDSSYGLIKWKQQDQYGKTCSVDFTNPDFVKMAESMYGKGYRIEKAEELIPTLEEAFKQTVPVIIDCRVDYGENVKLTKHLQEVCKSFC</sequence>
<dbReference type="InterPro" id="IPR045229">
    <property type="entry name" value="TPP_enz"/>
</dbReference>
<organism evidence="7 10">
    <name type="scientific">Clostridium pasteurianum DSM 525 = ATCC 6013</name>
    <dbReference type="NCBI Taxonomy" id="1262449"/>
    <lineage>
        <taxon>Bacteria</taxon>
        <taxon>Bacillati</taxon>
        <taxon>Bacillota</taxon>
        <taxon>Clostridia</taxon>
        <taxon>Eubacteriales</taxon>
        <taxon>Clostridiaceae</taxon>
        <taxon>Clostridium</taxon>
    </lineage>
</organism>
<dbReference type="EC" id="2.2.1.6" evidence="7"/>
<dbReference type="GO" id="GO:0003984">
    <property type="term" value="F:acetolactate synthase activity"/>
    <property type="evidence" value="ECO:0007669"/>
    <property type="project" value="UniProtKB-EC"/>
</dbReference>
<dbReference type="GO" id="GO:0005948">
    <property type="term" value="C:acetolactate synthase complex"/>
    <property type="evidence" value="ECO:0007669"/>
    <property type="project" value="TreeGrafter"/>
</dbReference>
<dbReference type="EMBL" id="JPGY02000001">
    <property type="protein sequence ID" value="KRU13273.1"/>
    <property type="molecule type" value="Genomic_DNA"/>
</dbReference>
<keyword evidence="10" id="KW-1185">Reference proteome</keyword>
<evidence type="ECO:0000313" key="9">
    <source>
        <dbReference type="Proteomes" id="UP000028042"/>
    </source>
</evidence>
<dbReference type="InterPro" id="IPR000399">
    <property type="entry name" value="TPP-bd_CS"/>
</dbReference>
<reference evidence="7 10" key="1">
    <citation type="journal article" date="2015" name="Genome Announc.">
        <title>Complete Genome Sequence of the Nitrogen-Fixing and Solvent-Producing Clostridium pasteurianum DSM 525.</title>
        <authorList>
            <person name="Poehlein A."/>
            <person name="Grosse-Honebrink A."/>
            <person name="Zhang Y."/>
            <person name="Minton N.P."/>
            <person name="Daniel R."/>
        </authorList>
    </citation>
    <scope>NUCLEOTIDE SEQUENCE [LARGE SCALE GENOMIC DNA]</scope>
    <source>
        <strain evidence="7">DSM 525</strain>
        <strain evidence="10">DSM 525 / ATCC 6013</strain>
    </source>
</reference>
<dbReference type="Pfam" id="PF02776">
    <property type="entry name" value="TPP_enzyme_N"/>
    <property type="match status" value="1"/>
</dbReference>
<evidence type="ECO:0000256" key="3">
    <source>
        <dbReference type="RuleBase" id="RU362132"/>
    </source>
</evidence>
<evidence type="ECO:0000313" key="10">
    <source>
        <dbReference type="Proteomes" id="UP000030905"/>
    </source>
</evidence>
<dbReference type="InterPro" id="IPR012000">
    <property type="entry name" value="Thiamin_PyroP_enz_cen_dom"/>
</dbReference>
<evidence type="ECO:0000313" key="8">
    <source>
        <dbReference type="EMBL" id="KRU13273.1"/>
    </source>
</evidence>
<dbReference type="RefSeq" id="WP_004455371.1">
    <property type="nucleotide sequence ID" value="NZ_ANZB01000001.1"/>
</dbReference>
<evidence type="ECO:0000256" key="1">
    <source>
        <dbReference type="ARBA" id="ARBA00007812"/>
    </source>
</evidence>
<accession>A0A0H3J487</accession>
<evidence type="ECO:0000259" key="6">
    <source>
        <dbReference type="Pfam" id="PF02776"/>
    </source>
</evidence>